<feature type="chain" id="PRO_5013769461" evidence="1">
    <location>
        <begin position="30"/>
        <end position="85"/>
    </location>
</feature>
<evidence type="ECO:0000313" key="2">
    <source>
        <dbReference type="EMBL" id="PIS31775.1"/>
    </source>
</evidence>
<sequence>MESFCQRGQLASVLSLLSLLSLEALFALASRDDLVFNGNDLKHSLDEVFEQLVTLAEDGDLATQNFLNDRLSTLFLTHQDQGFLG</sequence>
<protein>
    <submittedName>
        <fullName evidence="2">Uncharacterized protein</fullName>
    </submittedName>
</protein>
<comment type="caution">
    <text evidence="2">The sequence shown here is derived from an EMBL/GenBank/DDBJ whole genome shotgun (WGS) entry which is preliminary data.</text>
</comment>
<proteinExistence type="predicted"/>
<keyword evidence="1" id="KW-0732">Signal</keyword>
<evidence type="ECO:0000313" key="3">
    <source>
        <dbReference type="Proteomes" id="UP000231343"/>
    </source>
</evidence>
<evidence type="ECO:0000256" key="1">
    <source>
        <dbReference type="SAM" id="SignalP"/>
    </source>
</evidence>
<name>A0A2H0Y1V9_UNCSA</name>
<organism evidence="2 3">
    <name type="scientific">Candidatus Saganbacteria bacterium CG08_land_8_20_14_0_20_45_16</name>
    <dbReference type="NCBI Taxonomy" id="2014293"/>
    <lineage>
        <taxon>Bacteria</taxon>
        <taxon>Bacillati</taxon>
        <taxon>Saganbacteria</taxon>
    </lineage>
</organism>
<gene>
    <name evidence="2" type="ORF">COT42_00070</name>
</gene>
<accession>A0A2H0Y1V9</accession>
<feature type="signal peptide" evidence="1">
    <location>
        <begin position="1"/>
        <end position="29"/>
    </location>
</feature>
<reference evidence="2 3" key="1">
    <citation type="submission" date="2017-09" db="EMBL/GenBank/DDBJ databases">
        <title>Depth-based differentiation of microbial function through sediment-hosted aquifers and enrichment of novel symbionts in the deep terrestrial subsurface.</title>
        <authorList>
            <person name="Probst A.J."/>
            <person name="Ladd B."/>
            <person name="Jarett J.K."/>
            <person name="Geller-Mcgrath D.E."/>
            <person name="Sieber C.M."/>
            <person name="Emerson J.B."/>
            <person name="Anantharaman K."/>
            <person name="Thomas B.C."/>
            <person name="Malmstrom R."/>
            <person name="Stieglmeier M."/>
            <person name="Klingl A."/>
            <person name="Woyke T."/>
            <person name="Ryan C.M."/>
            <person name="Banfield J.F."/>
        </authorList>
    </citation>
    <scope>NUCLEOTIDE SEQUENCE [LARGE SCALE GENOMIC DNA]</scope>
    <source>
        <strain evidence="2">CG08_land_8_20_14_0_20_45_16</strain>
    </source>
</reference>
<dbReference type="AlphaFoldDB" id="A0A2H0Y1V9"/>
<dbReference type="Proteomes" id="UP000231343">
    <property type="component" value="Unassembled WGS sequence"/>
</dbReference>
<dbReference type="EMBL" id="PEYM01000002">
    <property type="protein sequence ID" value="PIS31775.1"/>
    <property type="molecule type" value="Genomic_DNA"/>
</dbReference>